<dbReference type="AlphaFoldDB" id="A0AAN6NYH5"/>
<dbReference type="Pfam" id="PF01822">
    <property type="entry name" value="WSC"/>
    <property type="match status" value="1"/>
</dbReference>
<organism evidence="9 10">
    <name type="scientific">Pseudoneurospora amorphoporcata</name>
    <dbReference type="NCBI Taxonomy" id="241081"/>
    <lineage>
        <taxon>Eukaryota</taxon>
        <taxon>Fungi</taxon>
        <taxon>Dikarya</taxon>
        <taxon>Ascomycota</taxon>
        <taxon>Pezizomycotina</taxon>
        <taxon>Sordariomycetes</taxon>
        <taxon>Sordariomycetidae</taxon>
        <taxon>Sordariales</taxon>
        <taxon>Sordariaceae</taxon>
        <taxon>Pseudoneurospora</taxon>
    </lineage>
</organism>
<keyword evidence="4" id="KW-1133">Transmembrane helix</keyword>
<gene>
    <name evidence="9" type="ORF">QBC32DRAFT_336266</name>
</gene>
<keyword evidence="5" id="KW-0472">Membrane</keyword>
<comment type="caution">
    <text evidence="9">The sequence shown here is derived from an EMBL/GenBank/DDBJ whole genome shotgun (WGS) entry which is preliminary data.</text>
</comment>
<keyword evidence="10" id="KW-1185">Reference proteome</keyword>
<evidence type="ECO:0000313" key="10">
    <source>
        <dbReference type="Proteomes" id="UP001303222"/>
    </source>
</evidence>
<dbReference type="InterPro" id="IPR002889">
    <property type="entry name" value="WSC_carb-bd"/>
</dbReference>
<evidence type="ECO:0000256" key="3">
    <source>
        <dbReference type="ARBA" id="ARBA00022729"/>
    </source>
</evidence>
<reference evidence="9" key="2">
    <citation type="submission" date="2023-06" db="EMBL/GenBank/DDBJ databases">
        <authorList>
            <consortium name="Lawrence Berkeley National Laboratory"/>
            <person name="Mondo S.J."/>
            <person name="Hensen N."/>
            <person name="Bonometti L."/>
            <person name="Westerberg I."/>
            <person name="Brannstrom I.O."/>
            <person name="Guillou S."/>
            <person name="Cros-Aarteil S."/>
            <person name="Calhoun S."/>
            <person name="Haridas S."/>
            <person name="Kuo A."/>
            <person name="Pangilinan J."/>
            <person name="Riley R."/>
            <person name="Labutti K."/>
            <person name="Andreopoulos B."/>
            <person name="Lipzen A."/>
            <person name="Chen C."/>
            <person name="Yanf M."/>
            <person name="Daum C."/>
            <person name="Ng V."/>
            <person name="Clum A."/>
            <person name="Steindorff A."/>
            <person name="Ohm R."/>
            <person name="Martin F."/>
            <person name="Silar P."/>
            <person name="Natvig D."/>
            <person name="Lalanne C."/>
            <person name="Gautier V."/>
            <person name="Ament-Velasquez S.L."/>
            <person name="Kruys A."/>
            <person name="Hutchinson M.I."/>
            <person name="Powell A.J."/>
            <person name="Barry K."/>
            <person name="Miller A.N."/>
            <person name="Grigoriev I.V."/>
            <person name="Debuchy R."/>
            <person name="Gladieux P."/>
            <person name="Thoren M.H."/>
            <person name="Johannesson H."/>
        </authorList>
    </citation>
    <scope>NUCLEOTIDE SEQUENCE</scope>
    <source>
        <strain evidence="9">CBS 626.80</strain>
    </source>
</reference>
<evidence type="ECO:0000259" key="8">
    <source>
        <dbReference type="Pfam" id="PF01822"/>
    </source>
</evidence>
<evidence type="ECO:0000313" key="9">
    <source>
        <dbReference type="EMBL" id="KAK3954400.1"/>
    </source>
</evidence>
<evidence type="ECO:0000256" key="1">
    <source>
        <dbReference type="ARBA" id="ARBA00004167"/>
    </source>
</evidence>
<evidence type="ECO:0000256" key="4">
    <source>
        <dbReference type="ARBA" id="ARBA00022989"/>
    </source>
</evidence>
<protein>
    <recommendedName>
        <fullName evidence="8">WSC domain-containing protein</fullName>
    </recommendedName>
</protein>
<dbReference type="PANTHER" id="PTHR24269:SF16">
    <property type="entry name" value="PROTEIN SLG1"/>
    <property type="match status" value="1"/>
</dbReference>
<evidence type="ECO:0000256" key="7">
    <source>
        <dbReference type="SAM" id="MobiDB-lite"/>
    </source>
</evidence>
<feature type="domain" description="WSC" evidence="8">
    <location>
        <begin position="17"/>
        <end position="89"/>
    </location>
</feature>
<proteinExistence type="predicted"/>
<dbReference type="EMBL" id="MU859090">
    <property type="protein sequence ID" value="KAK3954400.1"/>
    <property type="molecule type" value="Genomic_DNA"/>
</dbReference>
<dbReference type="Proteomes" id="UP001303222">
    <property type="component" value="Unassembled WGS sequence"/>
</dbReference>
<keyword evidence="2" id="KW-0812">Transmembrane</keyword>
<comment type="subcellular location">
    <subcellularLocation>
        <location evidence="1">Membrane</location>
        <topology evidence="1">Single-pass membrane protein</topology>
    </subcellularLocation>
</comment>
<evidence type="ECO:0000256" key="5">
    <source>
        <dbReference type="ARBA" id="ARBA00023136"/>
    </source>
</evidence>
<feature type="region of interest" description="Disordered" evidence="7">
    <location>
        <begin position="1"/>
        <end position="23"/>
    </location>
</feature>
<dbReference type="PANTHER" id="PTHR24269">
    <property type="entry name" value="KREMEN PROTEIN"/>
    <property type="match status" value="1"/>
</dbReference>
<sequence length="96" mass="10370">MKAMTDSSSKKEGGGGGGGDPDLTMECIKTCKRKVYLFAGMQNGHECWCGRYAGKKDKGFPDTNPLRWARDKTECNVPCSGVKSKFCGGKDLLANI</sequence>
<evidence type="ECO:0000256" key="6">
    <source>
        <dbReference type="ARBA" id="ARBA00023180"/>
    </source>
</evidence>
<dbReference type="InterPro" id="IPR051836">
    <property type="entry name" value="Kremen_rcpt"/>
</dbReference>
<dbReference type="GO" id="GO:0005886">
    <property type="term" value="C:plasma membrane"/>
    <property type="evidence" value="ECO:0007669"/>
    <property type="project" value="TreeGrafter"/>
</dbReference>
<keyword evidence="6" id="KW-0325">Glycoprotein</keyword>
<evidence type="ECO:0000256" key="2">
    <source>
        <dbReference type="ARBA" id="ARBA00022692"/>
    </source>
</evidence>
<name>A0AAN6NYH5_9PEZI</name>
<keyword evidence="3" id="KW-0732">Signal</keyword>
<reference evidence="9" key="1">
    <citation type="journal article" date="2023" name="Mol. Phylogenet. Evol.">
        <title>Genome-scale phylogeny and comparative genomics of the fungal order Sordariales.</title>
        <authorList>
            <person name="Hensen N."/>
            <person name="Bonometti L."/>
            <person name="Westerberg I."/>
            <person name="Brannstrom I.O."/>
            <person name="Guillou S."/>
            <person name="Cros-Aarteil S."/>
            <person name="Calhoun S."/>
            <person name="Haridas S."/>
            <person name="Kuo A."/>
            <person name="Mondo S."/>
            <person name="Pangilinan J."/>
            <person name="Riley R."/>
            <person name="LaButti K."/>
            <person name="Andreopoulos B."/>
            <person name="Lipzen A."/>
            <person name="Chen C."/>
            <person name="Yan M."/>
            <person name="Daum C."/>
            <person name="Ng V."/>
            <person name="Clum A."/>
            <person name="Steindorff A."/>
            <person name="Ohm R.A."/>
            <person name="Martin F."/>
            <person name="Silar P."/>
            <person name="Natvig D.O."/>
            <person name="Lalanne C."/>
            <person name="Gautier V."/>
            <person name="Ament-Velasquez S.L."/>
            <person name="Kruys A."/>
            <person name="Hutchinson M.I."/>
            <person name="Powell A.J."/>
            <person name="Barry K."/>
            <person name="Miller A.N."/>
            <person name="Grigoriev I.V."/>
            <person name="Debuchy R."/>
            <person name="Gladieux P."/>
            <person name="Hiltunen Thoren M."/>
            <person name="Johannesson H."/>
        </authorList>
    </citation>
    <scope>NUCLEOTIDE SEQUENCE</scope>
    <source>
        <strain evidence="9">CBS 626.80</strain>
    </source>
</reference>
<accession>A0AAN6NYH5</accession>